<dbReference type="EMBL" id="CP144754">
    <property type="protein sequence ID" value="WVZ96363.1"/>
    <property type="molecule type" value="Genomic_DNA"/>
</dbReference>
<evidence type="ECO:0000259" key="2">
    <source>
        <dbReference type="Pfam" id="PF13966"/>
    </source>
</evidence>
<dbReference type="AlphaFoldDB" id="A0AAQ3UPP0"/>
<name>A0AAQ3UPP0_PASNO</name>
<feature type="region of interest" description="Disordered" evidence="1">
    <location>
        <begin position="1"/>
        <end position="54"/>
    </location>
</feature>
<feature type="compositionally biased region" description="Low complexity" evidence="1">
    <location>
        <begin position="41"/>
        <end position="54"/>
    </location>
</feature>
<evidence type="ECO:0000313" key="3">
    <source>
        <dbReference type="EMBL" id="WVZ96363.1"/>
    </source>
</evidence>
<accession>A0AAQ3UPP0</accession>
<dbReference type="Proteomes" id="UP001341281">
    <property type="component" value="Chromosome 10"/>
</dbReference>
<keyword evidence="4" id="KW-1185">Reference proteome</keyword>
<dbReference type="InterPro" id="IPR026960">
    <property type="entry name" value="RVT-Znf"/>
</dbReference>
<feature type="domain" description="Reverse transcriptase zinc-binding" evidence="2">
    <location>
        <begin position="238"/>
        <end position="322"/>
    </location>
</feature>
<feature type="non-terminal residue" evidence="3">
    <location>
        <position position="417"/>
    </location>
</feature>
<proteinExistence type="predicted"/>
<dbReference type="Pfam" id="PF13966">
    <property type="entry name" value="zf-RVT"/>
    <property type="match status" value="1"/>
</dbReference>
<dbReference type="PANTHER" id="PTHR36617:SF17">
    <property type="entry name" value="OS01G0114800 PROTEIN"/>
    <property type="match status" value="1"/>
</dbReference>
<organism evidence="3 4">
    <name type="scientific">Paspalum notatum var. saurae</name>
    <dbReference type="NCBI Taxonomy" id="547442"/>
    <lineage>
        <taxon>Eukaryota</taxon>
        <taxon>Viridiplantae</taxon>
        <taxon>Streptophyta</taxon>
        <taxon>Embryophyta</taxon>
        <taxon>Tracheophyta</taxon>
        <taxon>Spermatophyta</taxon>
        <taxon>Magnoliopsida</taxon>
        <taxon>Liliopsida</taxon>
        <taxon>Poales</taxon>
        <taxon>Poaceae</taxon>
        <taxon>PACMAD clade</taxon>
        <taxon>Panicoideae</taxon>
        <taxon>Andropogonodae</taxon>
        <taxon>Paspaleae</taxon>
        <taxon>Paspalinae</taxon>
        <taxon>Paspalum</taxon>
    </lineage>
</organism>
<gene>
    <name evidence="3" type="ORF">U9M48_042014</name>
</gene>
<sequence>MAAAQDSAPKEKDHGPKKQKRARSAGVVDAGAEGGSRTQKKVPSSPASSAHPKSAAASLVDVTVEDTDALDCRVCFLPLKPPIFQVWQYGGLGILNLEIMGWALRIRWLWLQKTDSSRPWEGLPIQVPRNAQALFDVAVETKVWNGEDTKFWTDRWLQASTVADLAPNLFRLIPQRVKRQRTVAQALNSRRWVADIQGALTVQVLLDYLKLWELVDDLSLQPSVSDQHTWKLSSTGLYTRRSAYNAFFLGSVKFASWKRIWKSWAPLRCKFFLWLAVKNRCWTADRLLKHGLPHPSVCLLCDKEDEDIQHILVACVFSREVWAEVLLAVGLQLVAPQPDVRVFSSWWCWAVSRVPKESRKGFNSLVILVAWTLWKHRNTCVFEGLSPSVPLVCRDVEEESKLWCLAGNTALHELLGR</sequence>
<evidence type="ECO:0000256" key="1">
    <source>
        <dbReference type="SAM" id="MobiDB-lite"/>
    </source>
</evidence>
<reference evidence="3 4" key="1">
    <citation type="submission" date="2024-02" db="EMBL/GenBank/DDBJ databases">
        <title>High-quality chromosome-scale genome assembly of Pensacola bahiagrass (Paspalum notatum Flugge var. saurae).</title>
        <authorList>
            <person name="Vega J.M."/>
            <person name="Podio M."/>
            <person name="Orjuela J."/>
            <person name="Siena L.A."/>
            <person name="Pessino S.C."/>
            <person name="Combes M.C."/>
            <person name="Mariac C."/>
            <person name="Albertini E."/>
            <person name="Pupilli F."/>
            <person name="Ortiz J.P.A."/>
            <person name="Leblanc O."/>
        </authorList>
    </citation>
    <scope>NUCLEOTIDE SEQUENCE [LARGE SCALE GENOMIC DNA]</scope>
    <source>
        <strain evidence="3">R1</strain>
        <tissue evidence="3">Leaf</tissue>
    </source>
</reference>
<dbReference type="PANTHER" id="PTHR36617">
    <property type="entry name" value="PROTEIN, PUTATIVE-RELATED"/>
    <property type="match status" value="1"/>
</dbReference>
<protein>
    <recommendedName>
        <fullName evidence="2">Reverse transcriptase zinc-binding domain-containing protein</fullName>
    </recommendedName>
</protein>
<evidence type="ECO:0000313" key="4">
    <source>
        <dbReference type="Proteomes" id="UP001341281"/>
    </source>
</evidence>